<evidence type="ECO:0000313" key="4">
    <source>
        <dbReference type="EMBL" id="PJR15783.1"/>
    </source>
</evidence>
<dbReference type="PANTHER" id="PTHR28620:SF1">
    <property type="entry name" value="CENP-V_GFA DOMAIN-CONTAINING PROTEIN"/>
    <property type="match status" value="1"/>
</dbReference>
<keyword evidence="2" id="KW-0479">Metal-binding</keyword>
<dbReference type="GO" id="GO:0016846">
    <property type="term" value="F:carbon-sulfur lyase activity"/>
    <property type="evidence" value="ECO:0007669"/>
    <property type="project" value="InterPro"/>
</dbReference>
<keyword evidence="3" id="KW-0862">Zinc</keyword>
<dbReference type="GO" id="GO:0046872">
    <property type="term" value="F:metal ion binding"/>
    <property type="evidence" value="ECO:0007669"/>
    <property type="project" value="UniProtKB-KW"/>
</dbReference>
<comment type="similarity">
    <text evidence="1">Belongs to the Gfa family.</text>
</comment>
<accession>A0A2J0Z5I9</accession>
<dbReference type="AlphaFoldDB" id="A0A2J0Z5I9"/>
<organism evidence="4 5">
    <name type="scientific">Rhizobium meliloti</name>
    <name type="common">Ensifer meliloti</name>
    <name type="synonym">Sinorhizobium meliloti</name>
    <dbReference type="NCBI Taxonomy" id="382"/>
    <lineage>
        <taxon>Bacteria</taxon>
        <taxon>Pseudomonadati</taxon>
        <taxon>Pseudomonadota</taxon>
        <taxon>Alphaproteobacteria</taxon>
        <taxon>Hyphomicrobiales</taxon>
        <taxon>Rhizobiaceae</taxon>
        <taxon>Sinorhizobium/Ensifer group</taxon>
        <taxon>Sinorhizobium</taxon>
    </lineage>
</organism>
<dbReference type="InterPro" id="IPR052355">
    <property type="entry name" value="CENP-V-like"/>
</dbReference>
<evidence type="ECO:0000313" key="5">
    <source>
        <dbReference type="Proteomes" id="UP000231987"/>
    </source>
</evidence>
<evidence type="ECO:0000256" key="2">
    <source>
        <dbReference type="ARBA" id="ARBA00022723"/>
    </source>
</evidence>
<dbReference type="SUPFAM" id="SSF51316">
    <property type="entry name" value="Mss4-like"/>
    <property type="match status" value="1"/>
</dbReference>
<dbReference type="RefSeq" id="WP_100671176.1">
    <property type="nucleotide sequence ID" value="NZ_JAHVCR010000001.1"/>
</dbReference>
<evidence type="ECO:0000256" key="1">
    <source>
        <dbReference type="ARBA" id="ARBA00005495"/>
    </source>
</evidence>
<dbReference type="EMBL" id="NJGD01000003">
    <property type="protein sequence ID" value="PJR15783.1"/>
    <property type="molecule type" value="Genomic_DNA"/>
</dbReference>
<dbReference type="PANTHER" id="PTHR28620">
    <property type="entry name" value="CENTROMERE PROTEIN V"/>
    <property type="match status" value="1"/>
</dbReference>
<dbReference type="PROSITE" id="PS51891">
    <property type="entry name" value="CENP_V_GFA"/>
    <property type="match status" value="1"/>
</dbReference>
<dbReference type="Pfam" id="PF04828">
    <property type="entry name" value="GFA"/>
    <property type="match status" value="1"/>
</dbReference>
<protein>
    <submittedName>
        <fullName evidence="4">Aldehyde-activating protein</fullName>
    </submittedName>
</protein>
<gene>
    <name evidence="4" type="ORF">CEJ86_08760</name>
</gene>
<name>A0A2J0Z5I9_RHIML</name>
<sequence length="149" mass="16708">MKKTYHGSCHCGAVRFSANLDLAPEGKRSPAPRPGVWWTTTFRCNCSSCLKTRFWKVFVTPEDFSLLSGEEALAEYRFGERMIRHVFCRHCGVHPLGSADFEIMGGPFHAVNIACLDDATDEELANAPIVYEDGRHDAWDRPPAVTAYL</sequence>
<comment type="caution">
    <text evidence="4">The sequence shown here is derived from an EMBL/GenBank/DDBJ whole genome shotgun (WGS) entry which is preliminary data.</text>
</comment>
<dbReference type="Proteomes" id="UP000231987">
    <property type="component" value="Unassembled WGS sequence"/>
</dbReference>
<dbReference type="InterPro" id="IPR011057">
    <property type="entry name" value="Mss4-like_sf"/>
</dbReference>
<dbReference type="Gene3D" id="2.170.150.70">
    <property type="match status" value="1"/>
</dbReference>
<evidence type="ECO:0000256" key="3">
    <source>
        <dbReference type="ARBA" id="ARBA00022833"/>
    </source>
</evidence>
<dbReference type="InterPro" id="IPR006913">
    <property type="entry name" value="CENP-V/GFA"/>
</dbReference>
<proteinExistence type="inferred from homology"/>
<reference evidence="4 5" key="1">
    <citation type="submission" date="2017-06" db="EMBL/GenBank/DDBJ databases">
        <title>Ensifer strains isolated from leguminous trees and herbs display diverse denitrification phenotypes with some acting as strong N2O sinks.</title>
        <authorList>
            <person name="Woliy K."/>
            <person name="Mania D."/>
            <person name="Bakken L.R."/>
            <person name="Frostegard A."/>
        </authorList>
    </citation>
    <scope>NUCLEOTIDE SEQUENCE [LARGE SCALE GENOMIC DNA]</scope>
    <source>
        <strain evidence="4 5">AC50a</strain>
    </source>
</reference>